<dbReference type="VEuPathDB" id="VectorBase:AALB007956"/>
<proteinExistence type="predicted"/>
<sequence>MTDRSEKVLAFLDEGASFTLIEKPLADRLGLEGVKESLTLKWTADVSREETQDSQCMDSWVSTVGDSEKILLQSVRTVGNSYYFPGRNWLFPSRATKVGQNCKLGLIISMLSRREEVKVGGMNEPVAIRCKLGWTIYGPTNTHERREEYLSHHEAKNI</sequence>
<reference evidence="1 2" key="1">
    <citation type="journal article" date="2017" name="G3 (Bethesda)">
        <title>The Physical Genome Mapping of Anopheles albimanus Corrected Scaffold Misassemblies and Identified Interarm Rearrangements in Genus Anopheles.</title>
        <authorList>
            <person name="Artemov G.N."/>
            <person name="Peery A.N."/>
            <person name="Jiang X."/>
            <person name="Tu Z."/>
            <person name="Stegniy V.N."/>
            <person name="Sharakhova M.V."/>
            <person name="Sharakhov I.V."/>
        </authorList>
    </citation>
    <scope>NUCLEOTIDE SEQUENCE [LARGE SCALE GENOMIC DNA]</scope>
    <source>
        <strain evidence="1 2">ALBI9_A</strain>
    </source>
</reference>
<name>A0A182FN43_ANOAL</name>
<reference evidence="1" key="2">
    <citation type="submission" date="2022-08" db="UniProtKB">
        <authorList>
            <consortium name="EnsemblMetazoa"/>
        </authorList>
    </citation>
    <scope>IDENTIFICATION</scope>
    <source>
        <strain evidence="1">STECLA/ALBI9_A</strain>
    </source>
</reference>
<evidence type="ECO:0000313" key="1">
    <source>
        <dbReference type="EnsemblMetazoa" id="AALB007956-PA"/>
    </source>
</evidence>
<dbReference type="Proteomes" id="UP000069272">
    <property type="component" value="Chromosome 2L"/>
</dbReference>
<accession>A0A182FN43</accession>
<protein>
    <recommendedName>
        <fullName evidence="3">Peptidase aspartic putative domain-containing protein</fullName>
    </recommendedName>
</protein>
<evidence type="ECO:0008006" key="3">
    <source>
        <dbReference type="Google" id="ProtNLM"/>
    </source>
</evidence>
<organism evidence="1 2">
    <name type="scientific">Anopheles albimanus</name>
    <name type="common">New world malaria mosquito</name>
    <dbReference type="NCBI Taxonomy" id="7167"/>
    <lineage>
        <taxon>Eukaryota</taxon>
        <taxon>Metazoa</taxon>
        <taxon>Ecdysozoa</taxon>
        <taxon>Arthropoda</taxon>
        <taxon>Hexapoda</taxon>
        <taxon>Insecta</taxon>
        <taxon>Pterygota</taxon>
        <taxon>Neoptera</taxon>
        <taxon>Endopterygota</taxon>
        <taxon>Diptera</taxon>
        <taxon>Nematocera</taxon>
        <taxon>Culicoidea</taxon>
        <taxon>Culicidae</taxon>
        <taxon>Anophelinae</taxon>
        <taxon>Anopheles</taxon>
    </lineage>
</organism>
<dbReference type="AlphaFoldDB" id="A0A182FN43"/>
<evidence type="ECO:0000313" key="2">
    <source>
        <dbReference type="Proteomes" id="UP000069272"/>
    </source>
</evidence>
<keyword evidence="2" id="KW-1185">Reference proteome</keyword>
<dbReference type="EnsemblMetazoa" id="AALB007956-RA">
    <property type="protein sequence ID" value="AALB007956-PA"/>
    <property type="gene ID" value="AALB007956"/>
</dbReference>